<name>A0AA37P7M6_9PEZI</name>
<dbReference type="AlphaFoldDB" id="A0AA37P7M6"/>
<dbReference type="EMBL" id="BQXU01000010">
    <property type="protein sequence ID" value="GKT44704.1"/>
    <property type="molecule type" value="Genomic_DNA"/>
</dbReference>
<organism evidence="2 3">
    <name type="scientific">Colletotrichum spaethianum</name>
    <dbReference type="NCBI Taxonomy" id="700344"/>
    <lineage>
        <taxon>Eukaryota</taxon>
        <taxon>Fungi</taxon>
        <taxon>Dikarya</taxon>
        <taxon>Ascomycota</taxon>
        <taxon>Pezizomycotina</taxon>
        <taxon>Sordariomycetes</taxon>
        <taxon>Hypocreomycetidae</taxon>
        <taxon>Glomerellales</taxon>
        <taxon>Glomerellaceae</taxon>
        <taxon>Colletotrichum</taxon>
        <taxon>Colletotrichum spaethianum species complex</taxon>
    </lineage>
</organism>
<gene>
    <name evidence="2" type="ORF">ColSpa_04885</name>
</gene>
<feature type="region of interest" description="Disordered" evidence="1">
    <location>
        <begin position="71"/>
        <end position="90"/>
    </location>
</feature>
<evidence type="ECO:0000313" key="2">
    <source>
        <dbReference type="EMBL" id="GKT44704.1"/>
    </source>
</evidence>
<proteinExistence type="predicted"/>
<comment type="caution">
    <text evidence="2">The sequence shown here is derived from an EMBL/GenBank/DDBJ whole genome shotgun (WGS) entry which is preliminary data.</text>
</comment>
<dbReference type="Gene3D" id="3.30.559.30">
    <property type="entry name" value="Nonribosomal peptide synthetase, condensation domain"/>
    <property type="match status" value="1"/>
</dbReference>
<sequence>MLSTDGRWKLTPRLHSVKFVFDAPTPADAQTPDEIVFENPFPTDVPGIPKRFVFRSPVTKGSKEEYLDIQTTQNNSEDSLNGESQPDEPLLDAKSAITGARTTTSRLSHIRGPVCELAGDIKSAVCAAWALMLSSQSDSEDIRYGLYVTTPKNLELSNPSSPVKLSINRQQQVSEFLRCFAETPAVYGAPNSESDLISLTTDEVSLQTIIAFSSNALEVHQSSVASNWSIRLECSIDDQELEVSATYDEQYFSRTAVRLLLNDLEHVLWQLDDFSNEQRTLKNIQTLSPASQRHLVKLNRP</sequence>
<protein>
    <recommendedName>
        <fullName evidence="4">Condensation domain-containing protein</fullName>
    </recommendedName>
</protein>
<evidence type="ECO:0000256" key="1">
    <source>
        <dbReference type="SAM" id="MobiDB-lite"/>
    </source>
</evidence>
<evidence type="ECO:0008006" key="4">
    <source>
        <dbReference type="Google" id="ProtNLM"/>
    </source>
</evidence>
<reference evidence="2 3" key="1">
    <citation type="submission" date="2022-03" db="EMBL/GenBank/DDBJ databases">
        <title>Genome data of Colletotrichum spp.</title>
        <authorList>
            <person name="Utami Y.D."/>
            <person name="Hiruma K."/>
        </authorList>
    </citation>
    <scope>NUCLEOTIDE SEQUENCE [LARGE SCALE GENOMIC DNA]</scope>
    <source>
        <strain evidence="2 3">MAFF 239500</strain>
    </source>
</reference>
<dbReference type="RefSeq" id="XP_049127054.1">
    <property type="nucleotide sequence ID" value="XM_049271097.1"/>
</dbReference>
<dbReference type="GeneID" id="73325687"/>
<dbReference type="SUPFAM" id="SSF52777">
    <property type="entry name" value="CoA-dependent acyltransferases"/>
    <property type="match status" value="1"/>
</dbReference>
<accession>A0AA37P7M6</accession>
<dbReference type="Proteomes" id="UP001055115">
    <property type="component" value="Unassembled WGS sequence"/>
</dbReference>
<keyword evidence="3" id="KW-1185">Reference proteome</keyword>
<feature type="compositionally biased region" description="Polar residues" evidence="1">
    <location>
        <begin position="71"/>
        <end position="84"/>
    </location>
</feature>
<evidence type="ECO:0000313" key="3">
    <source>
        <dbReference type="Proteomes" id="UP001055115"/>
    </source>
</evidence>